<feature type="transmembrane region" description="Helical" evidence="1">
    <location>
        <begin position="14"/>
        <end position="36"/>
    </location>
</feature>
<dbReference type="RefSeq" id="WP_007143002.1">
    <property type="nucleotide sequence ID" value="NZ_AOLZ01000060.1"/>
</dbReference>
<keyword evidence="1" id="KW-0472">Membrane</keyword>
<evidence type="ECO:0000256" key="1">
    <source>
        <dbReference type="SAM" id="Phobius"/>
    </source>
</evidence>
<keyword evidence="1" id="KW-1133">Transmembrane helix</keyword>
<dbReference type="EMBL" id="CP019285">
    <property type="protein sequence ID" value="APW99010.1"/>
    <property type="molecule type" value="Genomic_DNA"/>
</dbReference>
<dbReference type="GeneID" id="30922466"/>
<organism evidence="3 4">
    <name type="scientific">Natronobacterium lacisalsi AJ5</name>
    <dbReference type="NCBI Taxonomy" id="358396"/>
    <lineage>
        <taxon>Archaea</taxon>
        <taxon>Methanobacteriati</taxon>
        <taxon>Methanobacteriota</taxon>
        <taxon>Stenosarchaea group</taxon>
        <taxon>Halobacteria</taxon>
        <taxon>Halobacteriales</taxon>
        <taxon>Natrialbaceae</taxon>
        <taxon>Natronobacterium</taxon>
    </lineage>
</organism>
<reference evidence="2 5" key="1">
    <citation type="journal article" date="2011" name="J. Bacteriol.">
        <title>Genome sequence of Halobiforma lacisalsi AJ5, an extremely halophilic archaeon which harbors a bop gene.</title>
        <authorList>
            <person name="Jiang X."/>
            <person name="Wang S."/>
            <person name="Cheng H."/>
            <person name="Huo Y."/>
            <person name="Zhang X."/>
            <person name="Zhu X."/>
            <person name="Han X."/>
            <person name="Ni P."/>
            <person name="Wu M."/>
        </authorList>
    </citation>
    <scope>NUCLEOTIDE SEQUENCE [LARGE SCALE GENOMIC DNA]</scope>
    <source>
        <strain evidence="2 5">AJ5</strain>
    </source>
</reference>
<evidence type="ECO:0000313" key="4">
    <source>
        <dbReference type="Proteomes" id="UP000011555"/>
    </source>
</evidence>
<dbReference type="KEGG" id="hlc:CHINAEXTREME15040"/>
<proteinExistence type="predicted"/>
<gene>
    <name evidence="3" type="ORF">C445_16529</name>
    <name evidence="2" type="ORF">CHINAEXTREME_15040</name>
</gene>
<evidence type="ECO:0000313" key="2">
    <source>
        <dbReference type="EMBL" id="APW99010.1"/>
    </source>
</evidence>
<accession>M0LDB5</accession>
<dbReference type="Proteomes" id="UP000011555">
    <property type="component" value="Unassembled WGS sequence"/>
</dbReference>
<name>M0LDB5_NATLA</name>
<sequence length="80" mass="8292">MTGVTVPAENRPSIGNYVIVAVAGIMLFTAFIMSIAGGARDPAVPFGGVLVVAVGTVAVLVFTIGWLVEEWIDATEVVDE</sequence>
<protein>
    <submittedName>
        <fullName evidence="2">Transposase</fullName>
    </submittedName>
</protein>
<dbReference type="EMBL" id="AOLZ01000060">
    <property type="protein sequence ID" value="EMA30434.1"/>
    <property type="molecule type" value="Genomic_DNA"/>
</dbReference>
<keyword evidence="4" id="KW-1185">Reference proteome</keyword>
<evidence type="ECO:0000313" key="3">
    <source>
        <dbReference type="EMBL" id="EMA30434.1"/>
    </source>
</evidence>
<evidence type="ECO:0000313" key="5">
    <source>
        <dbReference type="Proteomes" id="UP000186547"/>
    </source>
</evidence>
<dbReference type="Proteomes" id="UP000186547">
    <property type="component" value="Chromosome"/>
</dbReference>
<reference evidence="2" key="3">
    <citation type="submission" date="2017-01" db="EMBL/GenBank/DDBJ databases">
        <authorList>
            <person name="Mah S.A."/>
            <person name="Swanson W.J."/>
            <person name="Moy G.W."/>
            <person name="Vacquier V.D."/>
        </authorList>
    </citation>
    <scope>NUCLEOTIDE SEQUENCE</scope>
    <source>
        <strain evidence="2">AJ5</strain>
    </source>
</reference>
<feature type="transmembrane region" description="Helical" evidence="1">
    <location>
        <begin position="43"/>
        <end position="68"/>
    </location>
</feature>
<reference evidence="3 4" key="2">
    <citation type="journal article" date="2014" name="PLoS Genet.">
        <title>Phylogenetically driven sequencing of extremely halophilic archaea reveals strategies for static and dynamic osmo-response.</title>
        <authorList>
            <person name="Becker E.A."/>
            <person name="Seitzer P.M."/>
            <person name="Tritt A."/>
            <person name="Larsen D."/>
            <person name="Krusor M."/>
            <person name="Yao A.I."/>
            <person name="Wu D."/>
            <person name="Madern D."/>
            <person name="Eisen J.A."/>
            <person name="Darling A.E."/>
            <person name="Facciotti M.T."/>
        </authorList>
    </citation>
    <scope>NUCLEOTIDE SEQUENCE [LARGE SCALE GENOMIC DNA]</scope>
    <source>
        <strain evidence="3 4">AJ5</strain>
    </source>
</reference>
<dbReference type="AlphaFoldDB" id="M0LDB5"/>
<keyword evidence="1" id="KW-0812">Transmembrane</keyword>